<dbReference type="EMBL" id="JAFIRA010000039">
    <property type="protein sequence ID" value="MCJ2543884.1"/>
    <property type="molecule type" value="Genomic_DNA"/>
</dbReference>
<comment type="caution">
    <text evidence="1">The sequence shown here is derived from an EMBL/GenBank/DDBJ whole genome shotgun (WGS) entry which is preliminary data.</text>
</comment>
<gene>
    <name evidence="1" type="ORF">JX360_13395</name>
</gene>
<sequence length="114" mass="12020">MKTTDLGIPFFADFPCSASSPAEAQGQIGVKIQLPAQVFAVKAQFQVIGGSRLPLDLRSNIDRSSGEGSSSSRAAQANSAHFLQAQRVLQGLGLLGWVGVWAAGKAEEKQHRLG</sequence>
<evidence type="ECO:0000313" key="1">
    <source>
        <dbReference type="EMBL" id="MCJ2543884.1"/>
    </source>
</evidence>
<reference evidence="1" key="1">
    <citation type="submission" date="2021-02" db="EMBL/GenBank/DDBJ databases">
        <title>The CRISPR/cas machinery reduction and long-range gene transfer in the hot spring cyanobacterium Synechococcus.</title>
        <authorList>
            <person name="Dvorak P."/>
            <person name="Jahodarova E."/>
            <person name="Hasler P."/>
            <person name="Poulickova A."/>
        </authorList>
    </citation>
    <scope>NUCLEOTIDE SEQUENCE</scope>
    <source>
        <strain evidence="1">Rupite</strain>
    </source>
</reference>
<evidence type="ECO:0000313" key="2">
    <source>
        <dbReference type="Proteomes" id="UP000830835"/>
    </source>
</evidence>
<keyword evidence="2" id="KW-1185">Reference proteome</keyword>
<proteinExistence type="predicted"/>
<name>A0ABT0CDS9_THEVL</name>
<protein>
    <submittedName>
        <fullName evidence="1">Uncharacterized protein</fullName>
    </submittedName>
</protein>
<accession>A0ABT0CDS9</accession>
<organism evidence="1 2">
    <name type="scientific">Thermostichus vulcanus str. 'Rupite'</name>
    <dbReference type="NCBI Taxonomy" id="2813851"/>
    <lineage>
        <taxon>Bacteria</taxon>
        <taxon>Bacillati</taxon>
        <taxon>Cyanobacteriota</taxon>
        <taxon>Cyanophyceae</taxon>
        <taxon>Thermostichales</taxon>
        <taxon>Thermostichaceae</taxon>
        <taxon>Thermostichus</taxon>
    </lineage>
</organism>
<dbReference type="RefSeq" id="WP_244351860.1">
    <property type="nucleotide sequence ID" value="NZ_JAFIRA010000039.1"/>
</dbReference>
<dbReference type="Proteomes" id="UP000830835">
    <property type="component" value="Unassembled WGS sequence"/>
</dbReference>